<dbReference type="InterPro" id="IPR008271">
    <property type="entry name" value="Ser/Thr_kinase_AS"/>
</dbReference>
<keyword evidence="6 7" id="KW-0067">ATP-binding</keyword>
<dbReference type="PANTHER" id="PTHR23150:SF19">
    <property type="entry name" value="FORMYLGLYCINE-GENERATING ENZYME"/>
    <property type="match status" value="1"/>
</dbReference>
<comment type="caution">
    <text evidence="11">The sequence shown here is derived from an EMBL/GenBank/DDBJ whole genome shotgun (WGS) entry which is preliminary data.</text>
</comment>
<dbReference type="Pfam" id="PF03781">
    <property type="entry name" value="FGE-sulfatase"/>
    <property type="match status" value="1"/>
</dbReference>
<dbReference type="InterPro" id="IPR011009">
    <property type="entry name" value="Kinase-like_dom_sf"/>
</dbReference>
<dbReference type="InterPro" id="IPR019734">
    <property type="entry name" value="TPR_rpt"/>
</dbReference>
<dbReference type="GO" id="GO:0120147">
    <property type="term" value="F:formylglycine-generating oxidase activity"/>
    <property type="evidence" value="ECO:0007669"/>
    <property type="project" value="TreeGrafter"/>
</dbReference>
<proteinExistence type="predicted"/>
<keyword evidence="3" id="KW-0808">Transferase</keyword>
<dbReference type="InterPro" id="IPR051043">
    <property type="entry name" value="Sulfatase_Mod_Factor_Kinase"/>
</dbReference>
<dbReference type="SMART" id="SM00220">
    <property type="entry name" value="S_TKc"/>
    <property type="match status" value="1"/>
</dbReference>
<dbReference type="FunFam" id="1.10.510.10:FF:000021">
    <property type="entry name" value="Serine/threonine protein kinase"/>
    <property type="match status" value="1"/>
</dbReference>
<evidence type="ECO:0000256" key="8">
    <source>
        <dbReference type="SAM" id="MobiDB-lite"/>
    </source>
</evidence>
<dbReference type="InterPro" id="IPR016187">
    <property type="entry name" value="CTDL_fold"/>
</dbReference>
<evidence type="ECO:0000256" key="6">
    <source>
        <dbReference type="ARBA" id="ARBA00022840"/>
    </source>
</evidence>
<keyword evidence="9" id="KW-0472">Membrane</keyword>
<dbReference type="Gene3D" id="1.10.510.10">
    <property type="entry name" value="Transferase(Phosphotransferase) domain 1"/>
    <property type="match status" value="1"/>
</dbReference>
<evidence type="ECO:0000256" key="9">
    <source>
        <dbReference type="SAM" id="Phobius"/>
    </source>
</evidence>
<gene>
    <name evidence="11" type="ORF">G3480_16800</name>
</gene>
<organism evidence="11 12">
    <name type="scientific">Thiorhodococcus mannitoliphagus</name>
    <dbReference type="NCBI Taxonomy" id="329406"/>
    <lineage>
        <taxon>Bacteria</taxon>
        <taxon>Pseudomonadati</taxon>
        <taxon>Pseudomonadota</taxon>
        <taxon>Gammaproteobacteria</taxon>
        <taxon>Chromatiales</taxon>
        <taxon>Chromatiaceae</taxon>
        <taxon>Thiorhodococcus</taxon>
    </lineage>
</organism>
<dbReference type="InterPro" id="IPR000719">
    <property type="entry name" value="Prot_kinase_dom"/>
</dbReference>
<dbReference type="InterPro" id="IPR011990">
    <property type="entry name" value="TPR-like_helical_dom_sf"/>
</dbReference>
<protein>
    <recommendedName>
        <fullName evidence="1">non-specific serine/threonine protein kinase</fullName>
        <ecNumber evidence="1">2.7.11.1</ecNumber>
    </recommendedName>
</protein>
<accession>A0A6P1E1S4</accession>
<dbReference type="Pfam" id="PF00069">
    <property type="entry name" value="Pkinase"/>
    <property type="match status" value="1"/>
</dbReference>
<evidence type="ECO:0000256" key="4">
    <source>
        <dbReference type="ARBA" id="ARBA00022741"/>
    </source>
</evidence>
<feature type="domain" description="Protein kinase" evidence="10">
    <location>
        <begin position="6"/>
        <end position="263"/>
    </location>
</feature>
<dbReference type="SMART" id="SM00028">
    <property type="entry name" value="TPR"/>
    <property type="match status" value="4"/>
</dbReference>
<dbReference type="SUPFAM" id="SSF56112">
    <property type="entry name" value="Protein kinase-like (PK-like)"/>
    <property type="match status" value="1"/>
</dbReference>
<evidence type="ECO:0000256" key="1">
    <source>
        <dbReference type="ARBA" id="ARBA00012513"/>
    </source>
</evidence>
<dbReference type="EMBL" id="JAAIJR010000075">
    <property type="protein sequence ID" value="NEX21944.1"/>
    <property type="molecule type" value="Genomic_DNA"/>
</dbReference>
<dbReference type="PROSITE" id="PS50011">
    <property type="entry name" value="PROTEIN_KINASE_DOM"/>
    <property type="match status" value="1"/>
</dbReference>
<dbReference type="Gene3D" id="3.90.1580.10">
    <property type="entry name" value="paralog of FGE (formylglycine-generating enzyme)"/>
    <property type="match status" value="1"/>
</dbReference>
<evidence type="ECO:0000256" key="5">
    <source>
        <dbReference type="ARBA" id="ARBA00022777"/>
    </source>
</evidence>
<evidence type="ECO:0000256" key="7">
    <source>
        <dbReference type="PROSITE-ProRule" id="PRU10141"/>
    </source>
</evidence>
<evidence type="ECO:0000259" key="10">
    <source>
        <dbReference type="PROSITE" id="PS50011"/>
    </source>
</evidence>
<evidence type="ECO:0000256" key="2">
    <source>
        <dbReference type="ARBA" id="ARBA00022527"/>
    </source>
</evidence>
<dbReference type="InterPro" id="IPR042095">
    <property type="entry name" value="SUMF_sf"/>
</dbReference>
<feature type="region of interest" description="Disordered" evidence="8">
    <location>
        <begin position="265"/>
        <end position="305"/>
    </location>
</feature>
<feature type="binding site" evidence="7">
    <location>
        <position position="35"/>
    </location>
    <ligand>
        <name>ATP</name>
        <dbReference type="ChEBI" id="CHEBI:30616"/>
    </ligand>
</feature>
<keyword evidence="2" id="KW-0723">Serine/threonine-protein kinase</keyword>
<dbReference type="GO" id="GO:0004674">
    <property type="term" value="F:protein serine/threonine kinase activity"/>
    <property type="evidence" value="ECO:0007669"/>
    <property type="project" value="UniProtKB-KW"/>
</dbReference>
<dbReference type="Gene3D" id="3.30.200.20">
    <property type="entry name" value="Phosphorylase Kinase, domain 1"/>
    <property type="match status" value="1"/>
</dbReference>
<dbReference type="GO" id="GO:0005524">
    <property type="term" value="F:ATP binding"/>
    <property type="evidence" value="ECO:0007669"/>
    <property type="project" value="UniProtKB-UniRule"/>
</dbReference>
<evidence type="ECO:0000256" key="3">
    <source>
        <dbReference type="ARBA" id="ARBA00022679"/>
    </source>
</evidence>
<feature type="compositionally biased region" description="Polar residues" evidence="8">
    <location>
        <begin position="286"/>
        <end position="301"/>
    </location>
</feature>
<dbReference type="InterPro" id="IPR017441">
    <property type="entry name" value="Protein_kinase_ATP_BS"/>
</dbReference>
<reference evidence="11 12" key="2">
    <citation type="submission" date="2020-02" db="EMBL/GenBank/DDBJ databases">
        <title>Genome sequences of Thiorhodococcus mannitoliphagus and Thiorhodococcus minor, purple sulfur photosynthetic bacteria in the gammaproteobacterial family, Chromatiaceae.</title>
        <authorList>
            <person name="Aviles F.A."/>
            <person name="Meyer T.E."/>
            <person name="Kyndt J.A."/>
        </authorList>
    </citation>
    <scope>NUCLEOTIDE SEQUENCE [LARGE SCALE GENOMIC DNA]</scope>
    <source>
        <strain evidence="11 12">DSM 18266</strain>
    </source>
</reference>
<keyword evidence="9" id="KW-0812">Transmembrane</keyword>
<dbReference type="CDD" id="cd14014">
    <property type="entry name" value="STKc_PknB_like"/>
    <property type="match status" value="1"/>
</dbReference>
<dbReference type="EC" id="2.7.11.1" evidence="1"/>
<keyword evidence="12" id="KW-1185">Reference proteome</keyword>
<dbReference type="SUPFAM" id="SSF56436">
    <property type="entry name" value="C-type lectin-like"/>
    <property type="match status" value="1"/>
</dbReference>
<feature type="transmembrane region" description="Helical" evidence="9">
    <location>
        <begin position="309"/>
        <end position="330"/>
    </location>
</feature>
<dbReference type="Gene3D" id="1.25.40.10">
    <property type="entry name" value="Tetratricopeptide repeat domain"/>
    <property type="match status" value="2"/>
</dbReference>
<dbReference type="AlphaFoldDB" id="A0A6P1E1S4"/>
<sequence>MKIPGYTIIRELGSGGMATVYLARQDRLTRDVALKVMKPIAMTGGDFTSRFVKEGQIIAQLQHPQIVTIYDFDSSEGYHYFSMEHLPGGTLADEIKRGMPPSRVISIAKKIAEALAVAHARGVIHRDVKPQNILFRSDGTPVLTDFGIARAVTRDPDSMQLTSYGMVIGSPRYMSPEQSTGQALDARSDLYSLGVVFYEMLTHELPYEADDVVSLAMKHCNDPIPRLPHGLEPYQSILDRLIAKKPEDRFDSAGQLIRALEELESTTTSPIAEDDATRVLPRRRQGASTEPPTQARTQQRSQPERPSRWRLFGILGLLAALGMTVAIYLIQNDDQTRRAILDQLPQAQANRPETVVQYEDLAIQHFLESKVDASLNVIRLGLAITPDDTRLIKLKSLIERDIEANKRLAEARALRRENRLDEGLSKVMEGLGIAPEHPGLLALKDTLDKEIAERRARQAAELLARARTALEADRLDEARRLVEQGLTLTPQSPDLAALRDEIADRSKKMQDLDETLRRITDLIAAKRLDAAKGAIQAALTVHPDNAKLLDLQASVQRQLDRERERDIAARIEKAKAQLANGNFSQAQRLTAEGLALYPDDQGLKALEAEIRAAQSAETERQADERLNRALKAFDEGDLDTSRTLVEEGLQIMPDHSGLLALRERIRDHQRLAEQIAKQLADCAAQFPQDQTTIASSLEAKTCYGGVLSLEPANPKALAAIHAIGDRVAELIPPLLDDYRLAEAEAGLAQLLKIDPDHEGLTALQEDLQRHRDFFPAMVEIPGGCFAMGSPDSEQGRESDERQHDACVQDFQLGRFEVSVQEFARFVKATGYRTDAERGVGDMNGCEALDRDDQSDSWKTRTWASWRKPNKYRPSADDDPVTCVSWHDADAYIKWLNEETAHAFRLPTEAEWELAARAGTAQARFWGNGAGEQACDYSNTADLKAGWEQGFPCGDGYEWVAPVGSFRPNPWGLFDTLGNVWEWTCSEYDPGYGGTELLCAPRSIDAPRVMRGGAWNSGPALIRSAYRNRNFPETRYSFVGFRLAHDMPKTAGQD</sequence>
<evidence type="ECO:0000313" key="11">
    <source>
        <dbReference type="EMBL" id="NEX21944.1"/>
    </source>
</evidence>
<dbReference type="InterPro" id="IPR005532">
    <property type="entry name" value="SUMF_dom"/>
</dbReference>
<reference evidence="12" key="1">
    <citation type="journal article" date="2020" name="Microbiol. Resour. Announc.">
        <title>Draft Genome Sequences of Thiorhodococcus mannitoliphagus and Thiorhodococcus minor, Purple Sulfur Photosynthetic Bacteria in the Gammaproteobacterial Family Chromatiaceae.</title>
        <authorList>
            <person name="Aviles F.A."/>
            <person name="Meyer T.E."/>
            <person name="Kyndt J.A."/>
        </authorList>
    </citation>
    <scope>NUCLEOTIDE SEQUENCE [LARGE SCALE GENOMIC DNA]</scope>
    <source>
        <strain evidence="12">DSM 18266</strain>
    </source>
</reference>
<evidence type="ECO:0000313" key="12">
    <source>
        <dbReference type="Proteomes" id="UP000471640"/>
    </source>
</evidence>
<dbReference type="PROSITE" id="PS00107">
    <property type="entry name" value="PROTEIN_KINASE_ATP"/>
    <property type="match status" value="1"/>
</dbReference>
<dbReference type="PANTHER" id="PTHR23150">
    <property type="entry name" value="SULFATASE MODIFYING FACTOR 1, 2"/>
    <property type="match status" value="1"/>
</dbReference>
<dbReference type="Proteomes" id="UP000471640">
    <property type="component" value="Unassembled WGS sequence"/>
</dbReference>
<dbReference type="RefSeq" id="WP_164655042.1">
    <property type="nucleotide sequence ID" value="NZ_JAAIJR010000075.1"/>
</dbReference>
<dbReference type="SUPFAM" id="SSF48452">
    <property type="entry name" value="TPR-like"/>
    <property type="match status" value="1"/>
</dbReference>
<keyword evidence="4 7" id="KW-0547">Nucleotide-binding</keyword>
<name>A0A6P1E1S4_9GAMM</name>
<keyword evidence="9" id="KW-1133">Transmembrane helix</keyword>
<dbReference type="PROSITE" id="PS00108">
    <property type="entry name" value="PROTEIN_KINASE_ST"/>
    <property type="match status" value="1"/>
</dbReference>
<keyword evidence="5" id="KW-0418">Kinase</keyword>